<dbReference type="InterPro" id="IPR002347">
    <property type="entry name" value="SDR_fam"/>
</dbReference>
<dbReference type="PANTHER" id="PTHR24320">
    <property type="entry name" value="RETINOL DEHYDROGENASE"/>
    <property type="match status" value="1"/>
</dbReference>
<evidence type="ECO:0000256" key="2">
    <source>
        <dbReference type="ARBA" id="ARBA00023002"/>
    </source>
</evidence>
<evidence type="ECO:0000313" key="4">
    <source>
        <dbReference type="Proteomes" id="UP000485058"/>
    </source>
</evidence>
<keyword evidence="2" id="KW-0560">Oxidoreductase</keyword>
<sequence length="183" mass="19297">MRYDGESLAGQSCIVTGGNKGIGLEISRGLMARGAHVVIAARDQQACLLAVKELSNQAHPDNPGPADTTRQQLPGSCSCAALDLEDFGSVRAFADQQLRELQGSGKKLDVLVNNAGVMGVAAAADGSDRTMRINHLGPFLLTQLLQPAMGHGCRIVNVSSRMHLQGSLAWSLDGKQLVTPPRD</sequence>
<comment type="caution">
    <text evidence="3">The sequence shown here is derived from an EMBL/GenBank/DDBJ whole genome shotgun (WGS) entry which is preliminary data.</text>
</comment>
<dbReference type="EMBL" id="BLLF01003807">
    <property type="protein sequence ID" value="GFH28260.1"/>
    <property type="molecule type" value="Genomic_DNA"/>
</dbReference>
<dbReference type="GO" id="GO:0016491">
    <property type="term" value="F:oxidoreductase activity"/>
    <property type="evidence" value="ECO:0007669"/>
    <property type="project" value="UniProtKB-KW"/>
</dbReference>
<dbReference type="Proteomes" id="UP000485058">
    <property type="component" value="Unassembled WGS sequence"/>
</dbReference>
<dbReference type="Gene3D" id="3.40.50.720">
    <property type="entry name" value="NAD(P)-binding Rossmann-like Domain"/>
    <property type="match status" value="1"/>
</dbReference>
<keyword evidence="4" id="KW-1185">Reference proteome</keyword>
<accession>A0A6A0A6S8</accession>
<reference evidence="3 4" key="1">
    <citation type="submission" date="2020-02" db="EMBL/GenBank/DDBJ databases">
        <title>Draft genome sequence of Haematococcus lacustris strain NIES-144.</title>
        <authorList>
            <person name="Morimoto D."/>
            <person name="Nakagawa S."/>
            <person name="Yoshida T."/>
            <person name="Sawayama S."/>
        </authorList>
    </citation>
    <scope>NUCLEOTIDE SEQUENCE [LARGE SCALE GENOMIC DNA]</scope>
    <source>
        <strain evidence="3 4">NIES-144</strain>
    </source>
</reference>
<evidence type="ECO:0000256" key="1">
    <source>
        <dbReference type="ARBA" id="ARBA00006484"/>
    </source>
</evidence>
<evidence type="ECO:0000313" key="3">
    <source>
        <dbReference type="EMBL" id="GFH28260.1"/>
    </source>
</evidence>
<dbReference type="SUPFAM" id="SSF51735">
    <property type="entry name" value="NAD(P)-binding Rossmann-fold domains"/>
    <property type="match status" value="1"/>
</dbReference>
<proteinExistence type="inferred from homology"/>
<feature type="non-terminal residue" evidence="3">
    <location>
        <position position="1"/>
    </location>
</feature>
<dbReference type="PANTHER" id="PTHR24320:SF148">
    <property type="entry name" value="NAD(P)-BINDING ROSSMANN-FOLD SUPERFAMILY PROTEIN"/>
    <property type="match status" value="1"/>
</dbReference>
<name>A0A6A0A6S8_HAELA</name>
<dbReference type="Pfam" id="PF00106">
    <property type="entry name" value="adh_short"/>
    <property type="match status" value="1"/>
</dbReference>
<protein>
    <submittedName>
        <fullName evidence="3">Uncharacterized protein</fullName>
    </submittedName>
</protein>
<organism evidence="3 4">
    <name type="scientific">Haematococcus lacustris</name>
    <name type="common">Green alga</name>
    <name type="synonym">Haematococcus pluvialis</name>
    <dbReference type="NCBI Taxonomy" id="44745"/>
    <lineage>
        <taxon>Eukaryota</taxon>
        <taxon>Viridiplantae</taxon>
        <taxon>Chlorophyta</taxon>
        <taxon>core chlorophytes</taxon>
        <taxon>Chlorophyceae</taxon>
        <taxon>CS clade</taxon>
        <taxon>Chlamydomonadales</taxon>
        <taxon>Haematococcaceae</taxon>
        <taxon>Haematococcus</taxon>
    </lineage>
</organism>
<dbReference type="AlphaFoldDB" id="A0A6A0A6S8"/>
<gene>
    <name evidence="3" type="ORF">HaLaN_26728</name>
</gene>
<dbReference type="InterPro" id="IPR036291">
    <property type="entry name" value="NAD(P)-bd_dom_sf"/>
</dbReference>
<comment type="similarity">
    <text evidence="1">Belongs to the short-chain dehydrogenases/reductases (SDR) family.</text>
</comment>
<feature type="non-terminal residue" evidence="3">
    <location>
        <position position="183"/>
    </location>
</feature>